<dbReference type="AlphaFoldDB" id="A0A183HG76"/>
<sequence>MQEDQVNRLTFEAVDKVLSERLNELEKQRENLQKQLNAAQEEIIEKNSRLSQLQTEMGEAHHLVDIEREKFENEITHERERNRTRIEELQGEVEKLQLLVNSHEEDRGNEESKMAKTIEELSKQIEIWRERAEVSESKLKEQATLDQELRKLRRENAELTAAYNDLNEDFENHKAEHGSVVTSNRDLTARIGLFIVHNSYFISFFNPFKIEITNLFCSNELSLQKFIKFCLIMSDKFHG</sequence>
<proteinExistence type="predicted"/>
<gene>
    <name evidence="2" type="ORF">OFLC_LOCUS6490</name>
</gene>
<evidence type="ECO:0000313" key="2">
    <source>
        <dbReference type="EMBL" id="VDO46705.1"/>
    </source>
</evidence>
<dbReference type="Proteomes" id="UP000267606">
    <property type="component" value="Unassembled WGS sequence"/>
</dbReference>
<reference evidence="4" key="1">
    <citation type="submission" date="2016-06" db="UniProtKB">
        <authorList>
            <consortium name="WormBaseParasite"/>
        </authorList>
    </citation>
    <scope>IDENTIFICATION</scope>
</reference>
<keyword evidence="1" id="KW-0175">Coiled coil</keyword>
<evidence type="ECO:0000256" key="1">
    <source>
        <dbReference type="SAM" id="Coils"/>
    </source>
</evidence>
<reference evidence="2 3" key="2">
    <citation type="submission" date="2018-11" db="EMBL/GenBank/DDBJ databases">
        <authorList>
            <consortium name="Pathogen Informatics"/>
        </authorList>
    </citation>
    <scope>NUCLEOTIDE SEQUENCE [LARGE SCALE GENOMIC DNA]</scope>
</reference>
<organism evidence="4">
    <name type="scientific">Onchocerca flexuosa</name>
    <dbReference type="NCBI Taxonomy" id="387005"/>
    <lineage>
        <taxon>Eukaryota</taxon>
        <taxon>Metazoa</taxon>
        <taxon>Ecdysozoa</taxon>
        <taxon>Nematoda</taxon>
        <taxon>Chromadorea</taxon>
        <taxon>Rhabditida</taxon>
        <taxon>Spirurina</taxon>
        <taxon>Spiruromorpha</taxon>
        <taxon>Filarioidea</taxon>
        <taxon>Onchocercidae</taxon>
        <taxon>Onchocerca</taxon>
    </lineage>
</organism>
<protein>
    <submittedName>
        <fullName evidence="4">Myosin_tail_1 domain-containing protein</fullName>
    </submittedName>
</protein>
<name>A0A183HG76_9BILA</name>
<dbReference type="EMBL" id="UZAJ01006189">
    <property type="protein sequence ID" value="VDO46705.1"/>
    <property type="molecule type" value="Genomic_DNA"/>
</dbReference>
<feature type="coiled-coil region" evidence="1">
    <location>
        <begin position="15"/>
        <end position="176"/>
    </location>
</feature>
<keyword evidence="3" id="KW-1185">Reference proteome</keyword>
<dbReference type="STRING" id="387005.A0A183HG76"/>
<evidence type="ECO:0000313" key="4">
    <source>
        <dbReference type="WBParaSite" id="OFLC_0000648701-mRNA-1"/>
    </source>
</evidence>
<evidence type="ECO:0000313" key="3">
    <source>
        <dbReference type="Proteomes" id="UP000267606"/>
    </source>
</evidence>
<accession>A0A183HG76</accession>
<dbReference type="WBParaSite" id="OFLC_0000648701-mRNA-1">
    <property type="protein sequence ID" value="OFLC_0000648701-mRNA-1"/>
    <property type="gene ID" value="OFLC_0000648701"/>
</dbReference>